<evidence type="ECO:0000313" key="4">
    <source>
        <dbReference type="Proteomes" id="UP000288805"/>
    </source>
</evidence>
<sequence length="73" mass="8212">MKLLWLRLLVPLLGETIDLKTTLLLVLRKSLVHVGLMRGFHEGAEVIEKHAAQLCVLAEWVGEHMKNSGEVVQ</sequence>
<organism evidence="3 4">
    <name type="scientific">Vitis vinifera</name>
    <name type="common">Grape</name>
    <dbReference type="NCBI Taxonomy" id="29760"/>
    <lineage>
        <taxon>Eukaryota</taxon>
        <taxon>Viridiplantae</taxon>
        <taxon>Streptophyta</taxon>
        <taxon>Embryophyta</taxon>
        <taxon>Tracheophyta</taxon>
        <taxon>Spermatophyta</taxon>
        <taxon>Magnoliopsida</taxon>
        <taxon>eudicotyledons</taxon>
        <taxon>Gunneridae</taxon>
        <taxon>Pentapetalae</taxon>
        <taxon>rosids</taxon>
        <taxon>Vitales</taxon>
        <taxon>Vitaceae</taxon>
        <taxon>Viteae</taxon>
        <taxon>Vitis</taxon>
    </lineage>
</organism>
<dbReference type="SUPFAM" id="SSF55315">
    <property type="entry name" value="L30e-like"/>
    <property type="match status" value="1"/>
</dbReference>
<dbReference type="PRINTS" id="PR00972">
    <property type="entry name" value="RIBSOMALS12E"/>
</dbReference>
<protein>
    <submittedName>
        <fullName evidence="3">40S ribosomal protein S12</fullName>
    </submittedName>
</protein>
<dbReference type="InterPro" id="IPR000530">
    <property type="entry name" value="Ribosomal_eS12"/>
</dbReference>
<dbReference type="GO" id="GO:0003735">
    <property type="term" value="F:structural constituent of ribosome"/>
    <property type="evidence" value="ECO:0007669"/>
    <property type="project" value="InterPro"/>
</dbReference>
<dbReference type="GO" id="GO:1990904">
    <property type="term" value="C:ribonucleoprotein complex"/>
    <property type="evidence" value="ECO:0007669"/>
    <property type="project" value="UniProtKB-KW"/>
</dbReference>
<comment type="caution">
    <text evidence="3">The sequence shown here is derived from an EMBL/GenBank/DDBJ whole genome shotgun (WGS) entry which is preliminary data.</text>
</comment>
<name>A0A438G4C1_VITVI</name>
<reference evidence="3 4" key="1">
    <citation type="journal article" date="2018" name="PLoS Genet.">
        <title>Population sequencing reveals clonal diversity and ancestral inbreeding in the grapevine cultivar Chardonnay.</title>
        <authorList>
            <person name="Roach M.J."/>
            <person name="Johnson D.L."/>
            <person name="Bohlmann J."/>
            <person name="van Vuuren H.J."/>
            <person name="Jones S.J."/>
            <person name="Pretorius I.S."/>
            <person name="Schmidt S.A."/>
            <person name="Borneman A.R."/>
        </authorList>
    </citation>
    <scope>NUCLEOTIDE SEQUENCE [LARGE SCALE GENOMIC DNA]</scope>
    <source>
        <strain evidence="4">cv. Chardonnay</strain>
        <tissue evidence="3">Leaf</tissue>
    </source>
</reference>
<dbReference type="AlphaFoldDB" id="A0A438G4C1"/>
<gene>
    <name evidence="3" type="primary">RPS12_0</name>
    <name evidence="3" type="ORF">CK203_066103</name>
</gene>
<dbReference type="GO" id="GO:0005840">
    <property type="term" value="C:ribosome"/>
    <property type="evidence" value="ECO:0007669"/>
    <property type="project" value="UniProtKB-KW"/>
</dbReference>
<proteinExistence type="predicted"/>
<evidence type="ECO:0000313" key="3">
    <source>
        <dbReference type="EMBL" id="RVW67047.1"/>
    </source>
</evidence>
<dbReference type="Proteomes" id="UP000288805">
    <property type="component" value="Unassembled WGS sequence"/>
</dbReference>
<evidence type="ECO:0000256" key="2">
    <source>
        <dbReference type="ARBA" id="ARBA00023274"/>
    </source>
</evidence>
<keyword evidence="1 3" id="KW-0689">Ribosomal protein</keyword>
<evidence type="ECO:0000256" key="1">
    <source>
        <dbReference type="ARBA" id="ARBA00022980"/>
    </source>
</evidence>
<dbReference type="GO" id="GO:0006412">
    <property type="term" value="P:translation"/>
    <property type="evidence" value="ECO:0007669"/>
    <property type="project" value="InterPro"/>
</dbReference>
<dbReference type="EMBL" id="QGNW01000606">
    <property type="protein sequence ID" value="RVW67047.1"/>
    <property type="molecule type" value="Genomic_DNA"/>
</dbReference>
<dbReference type="InterPro" id="IPR029064">
    <property type="entry name" value="Ribosomal_eL30-like_sf"/>
</dbReference>
<accession>A0A438G4C1</accession>
<dbReference type="Gene3D" id="3.30.1330.30">
    <property type="match status" value="1"/>
</dbReference>
<dbReference type="PANTHER" id="PTHR11843">
    <property type="entry name" value="40S RIBOSOMAL PROTEIN S12"/>
    <property type="match status" value="1"/>
</dbReference>
<keyword evidence="2" id="KW-0687">Ribonucleoprotein</keyword>